<comment type="caution">
    <text evidence="2">The sequence shown here is derived from an EMBL/GenBank/DDBJ whole genome shotgun (WGS) entry which is preliminary data.</text>
</comment>
<reference evidence="2 3" key="1">
    <citation type="submission" date="2020-01" db="EMBL/GenBank/DDBJ databases">
        <authorList>
            <consortium name="DOE Joint Genome Institute"/>
            <person name="Haridas S."/>
            <person name="Albert R."/>
            <person name="Binder M."/>
            <person name="Bloem J."/>
            <person name="Labutti K."/>
            <person name="Salamov A."/>
            <person name="Andreopoulos B."/>
            <person name="Baker S.E."/>
            <person name="Barry K."/>
            <person name="Bills G."/>
            <person name="Bluhm B.H."/>
            <person name="Cannon C."/>
            <person name="Castanera R."/>
            <person name="Culley D.E."/>
            <person name="Daum C."/>
            <person name="Ezra D."/>
            <person name="Gonzalez J.B."/>
            <person name="Henrissat B."/>
            <person name="Kuo A."/>
            <person name="Liang C."/>
            <person name="Lipzen A."/>
            <person name="Lutzoni F."/>
            <person name="Magnuson J."/>
            <person name="Mondo S."/>
            <person name="Nolan M."/>
            <person name="Ohm R."/>
            <person name="Pangilinan J."/>
            <person name="Park H.-J.H."/>
            <person name="Ramirez L."/>
            <person name="Alfaro M."/>
            <person name="Sun H."/>
            <person name="Tritt A."/>
            <person name="Yoshinaga Y."/>
            <person name="Zwiers L.-H.L."/>
            <person name="Turgeon B.G."/>
            <person name="Goodwin S.B."/>
            <person name="Spatafora J.W."/>
            <person name="Crous P.W."/>
            <person name="Grigoriev I.V."/>
        </authorList>
    </citation>
    <scope>NUCLEOTIDE SEQUENCE [LARGE SCALE GENOMIC DNA]</scope>
    <source>
        <strain evidence="2 3">CBS 611.86</strain>
    </source>
</reference>
<accession>A0A7C8ICZ2</accession>
<sequence>MLSKVGSCFRVFVQRVWLCRTLLPRQCCLSDRQPASATSGLLDSLSEGHDIESQKPLSTPVTTWSPQDKPSSKPAIPPSTAAAYRMLPILSSSQRACHACMP</sequence>
<feature type="region of interest" description="Disordered" evidence="1">
    <location>
        <begin position="32"/>
        <end position="78"/>
    </location>
</feature>
<dbReference type="EMBL" id="JAADJZ010000008">
    <property type="protein sequence ID" value="KAF2873093.1"/>
    <property type="molecule type" value="Genomic_DNA"/>
</dbReference>
<feature type="compositionally biased region" description="Polar residues" evidence="1">
    <location>
        <begin position="55"/>
        <end position="69"/>
    </location>
</feature>
<proteinExistence type="predicted"/>
<keyword evidence="3" id="KW-1185">Reference proteome</keyword>
<evidence type="ECO:0000256" key="1">
    <source>
        <dbReference type="SAM" id="MobiDB-lite"/>
    </source>
</evidence>
<name>A0A7C8ICZ2_9PLEO</name>
<organism evidence="2 3">
    <name type="scientific">Massariosphaeria phaeospora</name>
    <dbReference type="NCBI Taxonomy" id="100035"/>
    <lineage>
        <taxon>Eukaryota</taxon>
        <taxon>Fungi</taxon>
        <taxon>Dikarya</taxon>
        <taxon>Ascomycota</taxon>
        <taxon>Pezizomycotina</taxon>
        <taxon>Dothideomycetes</taxon>
        <taxon>Pleosporomycetidae</taxon>
        <taxon>Pleosporales</taxon>
        <taxon>Pleosporales incertae sedis</taxon>
        <taxon>Massariosphaeria</taxon>
    </lineage>
</organism>
<gene>
    <name evidence="2" type="ORF">BDV95DRAFT_371352</name>
</gene>
<dbReference type="AlphaFoldDB" id="A0A7C8ICZ2"/>
<dbReference type="Proteomes" id="UP000481861">
    <property type="component" value="Unassembled WGS sequence"/>
</dbReference>
<evidence type="ECO:0000313" key="3">
    <source>
        <dbReference type="Proteomes" id="UP000481861"/>
    </source>
</evidence>
<protein>
    <submittedName>
        <fullName evidence="2">Uncharacterized protein</fullName>
    </submittedName>
</protein>
<evidence type="ECO:0000313" key="2">
    <source>
        <dbReference type="EMBL" id="KAF2873093.1"/>
    </source>
</evidence>